<evidence type="ECO:0000313" key="2">
    <source>
        <dbReference type="EMBL" id="ORX41204.1"/>
    </source>
</evidence>
<feature type="chain" id="PRO_5012056154" description="Secreted protein" evidence="1">
    <location>
        <begin position="23"/>
        <end position="71"/>
    </location>
</feature>
<name>A0A1Y1UUF6_9TREE</name>
<protein>
    <recommendedName>
        <fullName evidence="4">Secreted protein</fullName>
    </recommendedName>
</protein>
<dbReference type="AlphaFoldDB" id="A0A1Y1UUF6"/>
<evidence type="ECO:0000256" key="1">
    <source>
        <dbReference type="SAM" id="SignalP"/>
    </source>
</evidence>
<accession>A0A1Y1UUF6</accession>
<sequence length="71" mass="8594">MLMLLEEELLLLLLLLLRCIRCGLLRRWCAHWHSLRLSHLREMLRGMLIMLRCGRTHMSRGRSMLHLRSLM</sequence>
<reference evidence="2 3" key="1">
    <citation type="submission" date="2017-03" db="EMBL/GenBank/DDBJ databases">
        <title>Widespread Adenine N6-methylation of Active Genes in Fungi.</title>
        <authorList>
            <consortium name="DOE Joint Genome Institute"/>
            <person name="Mondo S.J."/>
            <person name="Dannebaum R.O."/>
            <person name="Kuo R.C."/>
            <person name="Louie K.B."/>
            <person name="Bewick A.J."/>
            <person name="Labutti K."/>
            <person name="Haridas S."/>
            <person name="Kuo A."/>
            <person name="Salamov A."/>
            <person name="Ahrendt S.R."/>
            <person name="Lau R."/>
            <person name="Bowen B.P."/>
            <person name="Lipzen A."/>
            <person name="Sullivan W."/>
            <person name="Andreopoulos W.B."/>
            <person name="Clum A."/>
            <person name="Lindquist E."/>
            <person name="Daum C."/>
            <person name="Northen T.R."/>
            <person name="Ramamoorthy G."/>
            <person name="Schmitz R.J."/>
            <person name="Gryganskyi A."/>
            <person name="Culley D."/>
            <person name="Magnuson J."/>
            <person name="James T.Y."/>
            <person name="O'Malley M.A."/>
            <person name="Stajich J.E."/>
            <person name="Spatafora J.W."/>
            <person name="Visel A."/>
            <person name="Grigoriev I.V."/>
        </authorList>
    </citation>
    <scope>NUCLEOTIDE SEQUENCE [LARGE SCALE GENOMIC DNA]</scope>
    <source>
        <strain evidence="2 3">NRRL Y-17943</strain>
    </source>
</reference>
<dbReference type="GeneID" id="33556325"/>
<proteinExistence type="predicted"/>
<dbReference type="EMBL" id="NBSH01000001">
    <property type="protein sequence ID" value="ORX41204.1"/>
    <property type="molecule type" value="Genomic_DNA"/>
</dbReference>
<dbReference type="InParanoid" id="A0A1Y1UUF6"/>
<organism evidence="2 3">
    <name type="scientific">Kockovaella imperatae</name>
    <dbReference type="NCBI Taxonomy" id="4999"/>
    <lineage>
        <taxon>Eukaryota</taxon>
        <taxon>Fungi</taxon>
        <taxon>Dikarya</taxon>
        <taxon>Basidiomycota</taxon>
        <taxon>Agaricomycotina</taxon>
        <taxon>Tremellomycetes</taxon>
        <taxon>Tremellales</taxon>
        <taxon>Cuniculitremaceae</taxon>
        <taxon>Kockovaella</taxon>
    </lineage>
</organism>
<keyword evidence="1" id="KW-0732">Signal</keyword>
<dbReference type="Proteomes" id="UP000193218">
    <property type="component" value="Unassembled WGS sequence"/>
</dbReference>
<keyword evidence="3" id="KW-1185">Reference proteome</keyword>
<gene>
    <name evidence="2" type="ORF">BD324DRAFT_613615</name>
</gene>
<evidence type="ECO:0008006" key="4">
    <source>
        <dbReference type="Google" id="ProtNLM"/>
    </source>
</evidence>
<comment type="caution">
    <text evidence="2">The sequence shown here is derived from an EMBL/GenBank/DDBJ whole genome shotgun (WGS) entry which is preliminary data.</text>
</comment>
<feature type="signal peptide" evidence="1">
    <location>
        <begin position="1"/>
        <end position="22"/>
    </location>
</feature>
<dbReference type="RefSeq" id="XP_021874883.1">
    <property type="nucleotide sequence ID" value="XM_022014517.1"/>
</dbReference>
<evidence type="ECO:0000313" key="3">
    <source>
        <dbReference type="Proteomes" id="UP000193218"/>
    </source>
</evidence>